<feature type="transmembrane region" description="Helical" evidence="2">
    <location>
        <begin position="6"/>
        <end position="24"/>
    </location>
</feature>
<keyword evidence="4" id="KW-1185">Reference proteome</keyword>
<name>A0A4C1V3R2_EUMVA</name>
<dbReference type="AlphaFoldDB" id="A0A4C1V3R2"/>
<keyword evidence="2" id="KW-1133">Transmembrane helix</keyword>
<feature type="compositionally biased region" description="Basic and acidic residues" evidence="1">
    <location>
        <begin position="52"/>
        <end position="63"/>
    </location>
</feature>
<accession>A0A4C1V3R2</accession>
<comment type="caution">
    <text evidence="3">The sequence shown here is derived from an EMBL/GenBank/DDBJ whole genome shotgun (WGS) entry which is preliminary data.</text>
</comment>
<evidence type="ECO:0000313" key="3">
    <source>
        <dbReference type="EMBL" id="GBP33180.1"/>
    </source>
</evidence>
<protein>
    <submittedName>
        <fullName evidence="3">Uncharacterized protein</fullName>
    </submittedName>
</protein>
<keyword evidence="2" id="KW-0472">Membrane</keyword>
<sequence length="119" mass="13597">MQAYAAIARIVVTVTLILTKYLLVELRVSSTTSKRTHAFAHRRRLGHAIDCKSHRKTEGQEARHHARVFSQERKSKTTVSLDDRGVSACTLKTRRQKGSSRTEIPQVIWARTEGKKRLM</sequence>
<organism evidence="3 4">
    <name type="scientific">Eumeta variegata</name>
    <name type="common">Bagworm moth</name>
    <name type="synonym">Eumeta japonica</name>
    <dbReference type="NCBI Taxonomy" id="151549"/>
    <lineage>
        <taxon>Eukaryota</taxon>
        <taxon>Metazoa</taxon>
        <taxon>Ecdysozoa</taxon>
        <taxon>Arthropoda</taxon>
        <taxon>Hexapoda</taxon>
        <taxon>Insecta</taxon>
        <taxon>Pterygota</taxon>
        <taxon>Neoptera</taxon>
        <taxon>Endopterygota</taxon>
        <taxon>Lepidoptera</taxon>
        <taxon>Glossata</taxon>
        <taxon>Ditrysia</taxon>
        <taxon>Tineoidea</taxon>
        <taxon>Psychidae</taxon>
        <taxon>Oiketicinae</taxon>
        <taxon>Eumeta</taxon>
    </lineage>
</organism>
<feature type="region of interest" description="Disordered" evidence="1">
    <location>
        <begin position="52"/>
        <end position="81"/>
    </location>
</feature>
<dbReference type="Proteomes" id="UP000299102">
    <property type="component" value="Unassembled WGS sequence"/>
</dbReference>
<feature type="compositionally biased region" description="Basic and acidic residues" evidence="1">
    <location>
        <begin position="70"/>
        <end position="81"/>
    </location>
</feature>
<reference evidence="3 4" key="1">
    <citation type="journal article" date="2019" name="Commun. Biol.">
        <title>The bagworm genome reveals a unique fibroin gene that provides high tensile strength.</title>
        <authorList>
            <person name="Kono N."/>
            <person name="Nakamura H."/>
            <person name="Ohtoshi R."/>
            <person name="Tomita M."/>
            <person name="Numata K."/>
            <person name="Arakawa K."/>
        </authorList>
    </citation>
    <scope>NUCLEOTIDE SEQUENCE [LARGE SCALE GENOMIC DNA]</scope>
</reference>
<dbReference type="EMBL" id="BGZK01000270">
    <property type="protein sequence ID" value="GBP33180.1"/>
    <property type="molecule type" value="Genomic_DNA"/>
</dbReference>
<keyword evidence="2" id="KW-0812">Transmembrane</keyword>
<evidence type="ECO:0000313" key="4">
    <source>
        <dbReference type="Proteomes" id="UP000299102"/>
    </source>
</evidence>
<evidence type="ECO:0000256" key="2">
    <source>
        <dbReference type="SAM" id="Phobius"/>
    </source>
</evidence>
<evidence type="ECO:0000256" key="1">
    <source>
        <dbReference type="SAM" id="MobiDB-lite"/>
    </source>
</evidence>
<proteinExistence type="predicted"/>
<gene>
    <name evidence="3" type="ORF">EVAR_14861_1</name>
</gene>